<gene>
    <name evidence="2" type="ORF">NV381_15180</name>
</gene>
<evidence type="ECO:0000313" key="2">
    <source>
        <dbReference type="EMBL" id="MCR8632547.1"/>
    </source>
</evidence>
<reference evidence="2 3" key="1">
    <citation type="submission" date="2022-08" db="EMBL/GenBank/DDBJ databases">
        <title>Paenibacillus endoradicis sp. nov., Paenibacillus radicibacter sp. nov and Paenibacillus pararadicis sp. nov., three cold-adapted plant growth-promoting bacteria isolated from root of Larix gmelinii in Great Khingan.</title>
        <authorList>
            <person name="Xue H."/>
        </authorList>
    </citation>
    <scope>NUCLEOTIDE SEQUENCE [LARGE SCALE GENOMIC DNA]</scope>
    <source>
        <strain evidence="2 3">N5-1-1-5</strain>
    </source>
</reference>
<evidence type="ECO:0000259" key="1">
    <source>
        <dbReference type="Pfam" id="PF12867"/>
    </source>
</evidence>
<dbReference type="RefSeq" id="WP_258214136.1">
    <property type="nucleotide sequence ID" value="NZ_JANQBD010000010.1"/>
</dbReference>
<name>A0ABT1YHU3_9BACL</name>
<keyword evidence="3" id="KW-1185">Reference proteome</keyword>
<feature type="domain" description="DinB-like" evidence="1">
    <location>
        <begin position="10"/>
        <end position="168"/>
    </location>
</feature>
<dbReference type="InterPro" id="IPR024775">
    <property type="entry name" value="DinB-like"/>
</dbReference>
<accession>A0ABT1YHU3</accession>
<evidence type="ECO:0000313" key="3">
    <source>
        <dbReference type="Proteomes" id="UP001300012"/>
    </source>
</evidence>
<dbReference type="Gene3D" id="1.20.120.450">
    <property type="entry name" value="dinb family like domain"/>
    <property type="match status" value="1"/>
</dbReference>
<organism evidence="2 3">
    <name type="scientific">Paenibacillus radicis</name>
    <name type="common">ex Xue et al. 2023</name>
    <dbReference type="NCBI Taxonomy" id="2972489"/>
    <lineage>
        <taxon>Bacteria</taxon>
        <taxon>Bacillati</taxon>
        <taxon>Bacillota</taxon>
        <taxon>Bacilli</taxon>
        <taxon>Bacillales</taxon>
        <taxon>Paenibacillaceae</taxon>
        <taxon>Paenibacillus</taxon>
    </lineage>
</organism>
<dbReference type="Pfam" id="PF12867">
    <property type="entry name" value="DinB_2"/>
    <property type="match status" value="1"/>
</dbReference>
<proteinExistence type="predicted"/>
<dbReference type="Proteomes" id="UP001300012">
    <property type="component" value="Unassembled WGS sequence"/>
</dbReference>
<sequence>MNTNEALQRFEEIANHYLHELDNFSMDQLKRQPSENEWSLGQMYQHLINSALYMQLRNIEHCIRASDDSIASTAEITKEGAAIFEQGSFPPIRIQVPPSPQYTPEQPESKEQLIQGLNTVIHRMKQIEPTLEKATLQATVSHPRFGALRAKEWFLLIEMHYRHHLLQMDRLKKVLEINV</sequence>
<dbReference type="EMBL" id="JANQBD010000010">
    <property type="protein sequence ID" value="MCR8632547.1"/>
    <property type="molecule type" value="Genomic_DNA"/>
</dbReference>
<dbReference type="SUPFAM" id="SSF109854">
    <property type="entry name" value="DinB/YfiT-like putative metalloenzymes"/>
    <property type="match status" value="1"/>
</dbReference>
<comment type="caution">
    <text evidence="2">The sequence shown here is derived from an EMBL/GenBank/DDBJ whole genome shotgun (WGS) entry which is preliminary data.</text>
</comment>
<dbReference type="InterPro" id="IPR034660">
    <property type="entry name" value="DinB/YfiT-like"/>
</dbReference>
<protein>
    <submittedName>
        <fullName evidence="2">DinB family protein</fullName>
    </submittedName>
</protein>